<sequence length="89" mass="9783">MTNSPFIPLTAIDCTIPALLIDRNAPLDVLHANATARVLAVTQLMETFSSRDVQEADAVDLKHLSTTAMLLLRDGCDLLNVLGWRLQPR</sequence>
<proteinExistence type="predicted"/>
<name>A0A0J6GZ81_PSETA</name>
<dbReference type="Proteomes" id="UP000036395">
    <property type="component" value="Unassembled WGS sequence"/>
</dbReference>
<evidence type="ECO:0000313" key="2">
    <source>
        <dbReference type="EMBL" id="SEB62180.1"/>
    </source>
</evidence>
<dbReference type="OrthoDB" id="7027245at2"/>
<evidence type="ECO:0000313" key="4">
    <source>
        <dbReference type="Proteomes" id="UP000183155"/>
    </source>
</evidence>
<protein>
    <submittedName>
        <fullName evidence="1">Short-chain dehydrogenase</fullName>
    </submittedName>
</protein>
<accession>A0A0J6GZ81</accession>
<dbReference type="AlphaFoldDB" id="A0A0J6GZ81"/>
<gene>
    <name evidence="2" type="ORF">SAMN04490203_0813</name>
    <name evidence="1" type="ORF">TU78_02560</name>
</gene>
<dbReference type="Proteomes" id="UP000183155">
    <property type="component" value="Unassembled WGS sequence"/>
</dbReference>
<dbReference type="RefSeq" id="WP_048378260.1">
    <property type="nucleotide sequence ID" value="NZ_FNRS01000001.1"/>
</dbReference>
<organism evidence="1 3">
    <name type="scientific">Pseudomonas taetrolens</name>
    <dbReference type="NCBI Taxonomy" id="47884"/>
    <lineage>
        <taxon>Bacteria</taxon>
        <taxon>Pseudomonadati</taxon>
        <taxon>Pseudomonadota</taxon>
        <taxon>Gammaproteobacteria</taxon>
        <taxon>Pseudomonadales</taxon>
        <taxon>Pseudomonadaceae</taxon>
        <taxon>Pseudomonas</taxon>
    </lineage>
</organism>
<dbReference type="EMBL" id="JYLA01000001">
    <property type="protein sequence ID" value="KMM86890.1"/>
    <property type="molecule type" value="Genomic_DNA"/>
</dbReference>
<dbReference type="PATRIC" id="fig|47884.3.peg.907"/>
<evidence type="ECO:0000313" key="1">
    <source>
        <dbReference type="EMBL" id="KMM86890.1"/>
    </source>
</evidence>
<dbReference type="EMBL" id="FNRS01000001">
    <property type="protein sequence ID" value="SEB62180.1"/>
    <property type="molecule type" value="Genomic_DNA"/>
</dbReference>
<reference evidence="1 3" key="1">
    <citation type="submission" date="2015-02" db="EMBL/GenBank/DDBJ databases">
        <title>Pseudomonas helleri sp. nov. and Pseudomonas weihenstephanensis sp. nov., isolated from raw cows milk.</title>
        <authorList>
            <person name="von Neubeck M."/>
            <person name="Huptas C."/>
            <person name="Wenning M."/>
            <person name="Scherer S."/>
        </authorList>
    </citation>
    <scope>NUCLEOTIDE SEQUENCE [LARGE SCALE GENOMIC DNA]</scope>
    <source>
        <strain evidence="1 3">DSM 21104</strain>
    </source>
</reference>
<evidence type="ECO:0000313" key="3">
    <source>
        <dbReference type="Proteomes" id="UP000036395"/>
    </source>
</evidence>
<keyword evidence="4" id="KW-1185">Reference proteome</keyword>
<reference evidence="2 4" key="2">
    <citation type="submission" date="2016-10" db="EMBL/GenBank/DDBJ databases">
        <authorList>
            <person name="Varghese N."/>
            <person name="Submissions S."/>
        </authorList>
    </citation>
    <scope>NUCLEOTIDE SEQUENCE [LARGE SCALE GENOMIC DNA]</scope>
    <source>
        <strain evidence="2 4">BS3652</strain>
    </source>
</reference>
<comment type="caution">
    <text evidence="1">The sequence shown here is derived from an EMBL/GenBank/DDBJ whole genome shotgun (WGS) entry which is preliminary data.</text>
</comment>